<dbReference type="GO" id="GO:0006310">
    <property type="term" value="P:DNA recombination"/>
    <property type="evidence" value="ECO:0007669"/>
    <property type="project" value="UniProtKB-UniRule"/>
</dbReference>
<dbReference type="OrthoDB" id="9783592at2"/>
<evidence type="ECO:0000256" key="4">
    <source>
        <dbReference type="ARBA" id="ARBA00022723"/>
    </source>
</evidence>
<evidence type="ECO:0000256" key="7">
    <source>
        <dbReference type="ARBA" id="ARBA00022801"/>
    </source>
</evidence>
<dbReference type="GO" id="GO:0000287">
    <property type="term" value="F:magnesium ion binding"/>
    <property type="evidence" value="ECO:0007669"/>
    <property type="project" value="UniProtKB-UniRule"/>
</dbReference>
<name>A0A0N8VYK7_LEULA</name>
<dbReference type="STRING" id="1246.BCR17_01180"/>
<evidence type="ECO:0000256" key="11">
    <source>
        <dbReference type="ARBA" id="ARBA00023447"/>
    </source>
</evidence>
<dbReference type="GO" id="GO:0007059">
    <property type="term" value="P:chromosome segregation"/>
    <property type="evidence" value="ECO:0007669"/>
    <property type="project" value="UniProtKB-UniRule"/>
</dbReference>
<dbReference type="HAMAP" id="MF_00130">
    <property type="entry name" value="RecU"/>
    <property type="match status" value="1"/>
</dbReference>
<keyword evidence="5 13" id="KW-0255">Endonuclease</keyword>
<dbReference type="Proteomes" id="UP000478636">
    <property type="component" value="Unassembled WGS sequence"/>
</dbReference>
<keyword evidence="4 13" id="KW-0479">Metal-binding</keyword>
<feature type="site" description="Transition state stabilizer" evidence="13">
    <location>
        <position position="106"/>
    </location>
</feature>
<comment type="catalytic activity">
    <reaction evidence="13">
        <text>Endonucleolytic cleavage at a junction such as a reciprocal single-stranded crossover between two homologous DNA duplexes (Holliday junction).</text>
        <dbReference type="EC" id="3.1.21.10"/>
    </reaction>
</comment>
<dbReference type="CDD" id="cd22354">
    <property type="entry name" value="RecU-like"/>
    <property type="match status" value="1"/>
</dbReference>
<dbReference type="GeneID" id="66530620"/>
<dbReference type="GO" id="GO:0005737">
    <property type="term" value="C:cytoplasm"/>
    <property type="evidence" value="ECO:0007669"/>
    <property type="project" value="UniProtKB-SubCell"/>
</dbReference>
<protein>
    <recommendedName>
        <fullName evidence="12 13">Holliday junction resolvase RecU</fullName>
        <ecNumber evidence="13 14">3.1.21.10</ecNumber>
    </recommendedName>
    <alternativeName>
        <fullName evidence="13">Recombination protein U homolog</fullName>
    </alternativeName>
</protein>
<dbReference type="KEGG" id="llf:BCR17_01180"/>
<dbReference type="Gene3D" id="3.40.1350.10">
    <property type="match status" value="1"/>
</dbReference>
<dbReference type="eggNOG" id="COG3331">
    <property type="taxonomic scope" value="Bacteria"/>
</dbReference>
<evidence type="ECO:0000256" key="1">
    <source>
        <dbReference type="ARBA" id="ARBA00004496"/>
    </source>
</evidence>
<dbReference type="EC" id="3.1.21.10" evidence="13 14"/>
<evidence type="ECO:0000313" key="16">
    <source>
        <dbReference type="EMBL" id="QEA43243.1"/>
    </source>
</evidence>
<evidence type="ECO:0000313" key="17">
    <source>
        <dbReference type="Proteomes" id="UP000321298"/>
    </source>
</evidence>
<evidence type="ECO:0000256" key="5">
    <source>
        <dbReference type="ARBA" id="ARBA00022759"/>
    </source>
</evidence>
<dbReference type="InterPro" id="IPR011856">
    <property type="entry name" value="tRNA_endonuc-like_dom_sf"/>
</dbReference>
<keyword evidence="3 13" id="KW-0540">Nuclease</keyword>
<keyword evidence="8 13" id="KW-0460">Magnesium</keyword>
<dbReference type="NCBIfam" id="TIGR00648">
    <property type="entry name" value="recU"/>
    <property type="match status" value="1"/>
</dbReference>
<reference evidence="15 18" key="2">
    <citation type="submission" date="2019-12" db="EMBL/GenBank/DDBJ databases">
        <title>Complete genome sequence of Leuconostoc lactis strain AVN1 provides insights into metabolic potential.</title>
        <authorList>
            <person name="Besrour N."/>
            <person name="Najjari A."/>
            <person name="Fhoula I."/>
            <person name="Jaballah S."/>
            <person name="Klibi N."/>
            <person name="Ouzari H.I."/>
        </authorList>
    </citation>
    <scope>NUCLEOTIDE SEQUENCE [LARGE SCALE GENOMIC DNA]</scope>
    <source>
        <strain evidence="15 18">AVN1</strain>
    </source>
</reference>
<dbReference type="EMBL" id="WSZI01000013">
    <property type="protein sequence ID" value="MWN20883.1"/>
    <property type="molecule type" value="Genomic_DNA"/>
</dbReference>
<dbReference type="RefSeq" id="WP_029509181.1">
    <property type="nucleotide sequence ID" value="NZ_CALTUT010000003.1"/>
</dbReference>
<feature type="binding site" evidence="13">
    <location>
        <position position="123"/>
    </location>
    <ligand>
        <name>Mg(2+)</name>
        <dbReference type="ChEBI" id="CHEBI:18420"/>
    </ligand>
</feature>
<comment type="similarity">
    <text evidence="11 13">Belongs to the RecU family.</text>
</comment>
<keyword evidence="6 13" id="KW-0227">DNA damage</keyword>
<keyword evidence="17" id="KW-1185">Reference proteome</keyword>
<evidence type="ECO:0000256" key="3">
    <source>
        <dbReference type="ARBA" id="ARBA00022722"/>
    </source>
</evidence>
<dbReference type="GO" id="GO:0003676">
    <property type="term" value="F:nucleic acid binding"/>
    <property type="evidence" value="ECO:0007669"/>
    <property type="project" value="InterPro"/>
</dbReference>
<evidence type="ECO:0000256" key="10">
    <source>
        <dbReference type="ARBA" id="ARBA00023204"/>
    </source>
</evidence>
<evidence type="ECO:0000256" key="2">
    <source>
        <dbReference type="ARBA" id="ARBA00022490"/>
    </source>
</evidence>
<feature type="binding site" evidence="13">
    <location>
        <position position="89"/>
    </location>
    <ligand>
        <name>Mg(2+)</name>
        <dbReference type="ChEBI" id="CHEBI:18420"/>
    </ligand>
</feature>
<gene>
    <name evidence="13 15" type="primary">recU</name>
    <name evidence="16" type="ORF">FGL83_00335</name>
    <name evidence="15" type="ORF">GQS40_04240</name>
</gene>
<evidence type="ECO:0000256" key="14">
    <source>
        <dbReference type="NCBIfam" id="TIGR00648"/>
    </source>
</evidence>
<keyword evidence="7 13" id="KW-0378">Hydrolase</keyword>
<keyword evidence="9 13" id="KW-0233">DNA recombination</keyword>
<organism evidence="15 18">
    <name type="scientific">Leuconostoc lactis</name>
    <dbReference type="NCBI Taxonomy" id="1246"/>
    <lineage>
        <taxon>Bacteria</taxon>
        <taxon>Bacillati</taxon>
        <taxon>Bacillota</taxon>
        <taxon>Bacilli</taxon>
        <taxon>Lactobacillales</taxon>
        <taxon>Lactobacillaceae</taxon>
        <taxon>Leuconostoc</taxon>
    </lineage>
</organism>
<comment type="cofactor">
    <cofactor evidence="13">
        <name>Mg(2+)</name>
        <dbReference type="ChEBI" id="CHEBI:18420"/>
    </cofactor>
    <text evidence="13">Binds 1 Mg(2+) ion per subunit.</text>
</comment>
<evidence type="ECO:0000313" key="18">
    <source>
        <dbReference type="Proteomes" id="UP000478636"/>
    </source>
</evidence>
<evidence type="ECO:0000256" key="9">
    <source>
        <dbReference type="ARBA" id="ARBA00023172"/>
    </source>
</evidence>
<evidence type="ECO:0000256" key="8">
    <source>
        <dbReference type="ARBA" id="ARBA00022842"/>
    </source>
</evidence>
<dbReference type="Pfam" id="PF03838">
    <property type="entry name" value="RecU"/>
    <property type="match status" value="1"/>
</dbReference>
<dbReference type="AlphaFoldDB" id="A0A0N8VYK7"/>
<keyword evidence="2 13" id="KW-0963">Cytoplasm</keyword>
<reference evidence="16 17" key="1">
    <citation type="submission" date="2019-06" db="EMBL/GenBank/DDBJ databases">
        <title>Genome analyses of bacteria isolated from kimchi.</title>
        <authorList>
            <person name="Lee S."/>
            <person name="Ahn S."/>
            <person name="Roh S."/>
        </authorList>
    </citation>
    <scope>NUCLEOTIDE SEQUENCE [LARGE SCALE GENOMIC DNA]</scope>
    <source>
        <strain evidence="16 17">CBA3625</strain>
    </source>
</reference>
<evidence type="ECO:0000256" key="13">
    <source>
        <dbReference type="HAMAP-Rule" id="MF_00130"/>
    </source>
</evidence>
<dbReference type="InterPro" id="IPR004612">
    <property type="entry name" value="Resolv_RecU"/>
</dbReference>
<dbReference type="GO" id="GO:0008821">
    <property type="term" value="F:crossover junction DNA endonuclease activity"/>
    <property type="evidence" value="ECO:0007669"/>
    <property type="project" value="UniProtKB-EC"/>
</dbReference>
<dbReference type="Proteomes" id="UP000321298">
    <property type="component" value="Chromosome"/>
</dbReference>
<proteinExistence type="inferred from homology"/>
<feature type="binding site" evidence="13">
    <location>
        <position position="104"/>
    </location>
    <ligand>
        <name>Mg(2+)</name>
        <dbReference type="ChEBI" id="CHEBI:18420"/>
    </ligand>
</feature>
<dbReference type="InterPro" id="IPR011335">
    <property type="entry name" value="Restrct_endonuc-II-like"/>
</dbReference>
<comment type="subcellular location">
    <subcellularLocation>
        <location evidence="1 13">Cytoplasm</location>
    </subcellularLocation>
</comment>
<dbReference type="SUPFAM" id="SSF52980">
    <property type="entry name" value="Restriction endonuclease-like"/>
    <property type="match status" value="1"/>
</dbReference>
<evidence type="ECO:0000256" key="6">
    <source>
        <dbReference type="ARBA" id="ARBA00022763"/>
    </source>
</evidence>
<sequence>MAIHYPAGIRRTATAANQVRVGKTTKKALTFGKRGMGLEEEINLANAYYLANKLAVIHKKPTPITIVKVDYPARAAAKITEAYFKQASTTDYNGVYQGRYLDFDAKETKNKTSFPLKNFHEHQIVHLAQVLAQNGIGFVLIKFTTLDETYVYPARYLIEQWQRLQGKQSIPYQAIVRDGFRVPHSLNPSLDYLKAVDQYFQQLD</sequence>
<comment type="function">
    <text evidence="13">Endonuclease that resolves Holliday junction intermediates in genetic recombination. Cleaves mobile four-strand junctions by introducing symmetrical nicks in paired strands. Promotes annealing of linear ssDNA with homologous dsDNA. Required for DNA repair, homologous recombination and chromosome segregation.</text>
</comment>
<keyword evidence="10 13" id="KW-0234">DNA repair</keyword>
<evidence type="ECO:0000256" key="12">
    <source>
        <dbReference type="ARBA" id="ARBA00029523"/>
    </source>
</evidence>
<feature type="binding site" evidence="13">
    <location>
        <position position="91"/>
    </location>
    <ligand>
        <name>Mg(2+)</name>
        <dbReference type="ChEBI" id="CHEBI:18420"/>
    </ligand>
</feature>
<dbReference type="GO" id="GO:0006281">
    <property type="term" value="P:DNA repair"/>
    <property type="evidence" value="ECO:0007669"/>
    <property type="project" value="UniProtKB-UniRule"/>
</dbReference>
<accession>A0A0N8VYK7</accession>
<dbReference type="NCBIfam" id="NF002584">
    <property type="entry name" value="PRK02234.1-5"/>
    <property type="match status" value="1"/>
</dbReference>
<dbReference type="EMBL" id="CP042387">
    <property type="protein sequence ID" value="QEA43243.1"/>
    <property type="molecule type" value="Genomic_DNA"/>
</dbReference>
<evidence type="ECO:0000313" key="15">
    <source>
        <dbReference type="EMBL" id="MWN20883.1"/>
    </source>
</evidence>
<dbReference type="PIRSF" id="PIRSF037785">
    <property type="entry name" value="RecU"/>
    <property type="match status" value="1"/>
</dbReference>